<gene>
    <name evidence="2" type="ORF">J1M35_13710</name>
</gene>
<evidence type="ECO:0000256" key="1">
    <source>
        <dbReference type="SAM" id="Phobius"/>
    </source>
</evidence>
<name>A0A975H1T8_9BURK</name>
<dbReference type="AlphaFoldDB" id="A0A975H1T8"/>
<sequence>MTPGVKAALVTPLLGVPAGFGWGLLTLVATNGLSDGRGGAVLRVVGITLVLIWLASPWLAWRLSRVALARGWANWSSFWAGTLGAMAVCGVVILAVTLAALADAVR</sequence>
<feature type="transmembrane region" description="Helical" evidence="1">
    <location>
        <begin position="79"/>
        <end position="102"/>
    </location>
</feature>
<dbReference type="RefSeq" id="WP_208007703.1">
    <property type="nucleotide sequence ID" value="NZ_CP071796.1"/>
</dbReference>
<proteinExistence type="predicted"/>
<organism evidence="2 3">
    <name type="scientific">Ottowia testudinis</name>
    <dbReference type="NCBI Taxonomy" id="2816950"/>
    <lineage>
        <taxon>Bacteria</taxon>
        <taxon>Pseudomonadati</taxon>
        <taxon>Pseudomonadota</taxon>
        <taxon>Betaproteobacteria</taxon>
        <taxon>Burkholderiales</taxon>
        <taxon>Comamonadaceae</taxon>
        <taxon>Ottowia</taxon>
    </lineage>
</organism>
<dbReference type="EMBL" id="CP071796">
    <property type="protein sequence ID" value="QTD44178.1"/>
    <property type="molecule type" value="Genomic_DNA"/>
</dbReference>
<evidence type="ECO:0000313" key="2">
    <source>
        <dbReference type="EMBL" id="QTD44178.1"/>
    </source>
</evidence>
<keyword evidence="1" id="KW-0472">Membrane</keyword>
<keyword evidence="3" id="KW-1185">Reference proteome</keyword>
<protein>
    <submittedName>
        <fullName evidence="2">Uncharacterized protein</fullName>
    </submittedName>
</protein>
<keyword evidence="1" id="KW-0812">Transmembrane</keyword>
<keyword evidence="1" id="KW-1133">Transmembrane helix</keyword>
<accession>A0A975H1T8</accession>
<dbReference type="KEGG" id="otd:J1M35_13710"/>
<reference evidence="2" key="1">
    <citation type="submission" date="2021-03" db="EMBL/GenBank/DDBJ databases">
        <title>Ottowia sp. 27C isolated from the cloaca of a Giant Asian pond turtle (Heosemys grandis).</title>
        <authorList>
            <person name="Spergser J."/>
            <person name="Busse H.-J."/>
        </authorList>
    </citation>
    <scope>NUCLEOTIDE SEQUENCE</scope>
    <source>
        <strain evidence="2">27C</strain>
    </source>
</reference>
<feature type="transmembrane region" description="Helical" evidence="1">
    <location>
        <begin position="40"/>
        <end position="59"/>
    </location>
</feature>
<evidence type="ECO:0000313" key="3">
    <source>
        <dbReference type="Proteomes" id="UP000663903"/>
    </source>
</evidence>
<feature type="transmembrane region" description="Helical" evidence="1">
    <location>
        <begin position="6"/>
        <end position="28"/>
    </location>
</feature>
<dbReference type="Proteomes" id="UP000663903">
    <property type="component" value="Chromosome"/>
</dbReference>